<gene>
    <name evidence="4" type="ORF">IGS68_20260</name>
</gene>
<keyword evidence="2" id="KW-0964">Secreted</keyword>
<proteinExistence type="predicted"/>
<dbReference type="PANTHER" id="PTHR11475">
    <property type="entry name" value="OXIDASE/PEROXIDASE"/>
    <property type="match status" value="1"/>
</dbReference>
<dbReference type="InterPro" id="IPR010255">
    <property type="entry name" value="Haem_peroxidase_sf"/>
</dbReference>
<dbReference type="Proteomes" id="UP000595197">
    <property type="component" value="Chromosome"/>
</dbReference>
<dbReference type="InterPro" id="IPR037120">
    <property type="entry name" value="Haem_peroxidase_sf_animal"/>
</dbReference>
<dbReference type="Pfam" id="PF03098">
    <property type="entry name" value="An_peroxidase"/>
    <property type="match status" value="1"/>
</dbReference>
<dbReference type="Gene3D" id="1.10.640.10">
    <property type="entry name" value="Haem peroxidase domain superfamily, animal type"/>
    <property type="match status" value="1"/>
</dbReference>
<sequence>MASVMQHGIVVPEALADHLKMKLNREGPFDYMIEQGGVIPNLEDLTLLESFLRDSIGAENDSRSIPAGFTFLGQFIDHDITLMELKMNQDDLSRRFPVTAFVNRRTPFFELDSVYGLGLEAPGSGEILFHPDGKFRLGTDTGGIEQDVPRDAETERALIGDPRNDENKIIQQIHNLFQRLHNRFIDEGQGYADARLSVMRHYQYMILNDYLARTIRKDVLEWVIEHQAPAYRALGARHGGVPVMPLEFSVAAFRFGHSQVRGGYALNDRFGAAIFSDNPDVQDLNGGRKLEPRHAIDWKFFFGTIGEGPVQPSRRIDPLLTPALRLLKSPGIPDATVDSQASPRSLAKRNLFRAAQTGLISGQSAAAAFGYKPLADDQLGLEIVPPPAGQKLIRHTPLWYYVLQEAHVQEDGQRLGEVGSRILAETFVGGMLAAHYSVLKEGWKPANPALGTMEGIAAHVTG</sequence>
<dbReference type="EMBL" id="CP067420">
    <property type="protein sequence ID" value="QQP88361.1"/>
    <property type="molecule type" value="Genomic_DNA"/>
</dbReference>
<evidence type="ECO:0000256" key="3">
    <source>
        <dbReference type="ARBA" id="ARBA00023180"/>
    </source>
</evidence>
<comment type="subcellular location">
    <subcellularLocation>
        <location evidence="1">Secreted</location>
    </subcellularLocation>
</comment>
<evidence type="ECO:0008006" key="6">
    <source>
        <dbReference type="Google" id="ProtNLM"/>
    </source>
</evidence>
<dbReference type="PANTHER" id="PTHR11475:SF4">
    <property type="entry name" value="CHORION PEROXIDASE"/>
    <property type="match status" value="1"/>
</dbReference>
<evidence type="ECO:0000256" key="2">
    <source>
        <dbReference type="ARBA" id="ARBA00022525"/>
    </source>
</evidence>
<dbReference type="InterPro" id="IPR019791">
    <property type="entry name" value="Haem_peroxidase_animal"/>
</dbReference>
<keyword evidence="3" id="KW-0325">Glycoprotein</keyword>
<evidence type="ECO:0000256" key="1">
    <source>
        <dbReference type="ARBA" id="ARBA00004613"/>
    </source>
</evidence>
<dbReference type="RefSeq" id="WP_201073098.1">
    <property type="nucleotide sequence ID" value="NZ_CP067420.1"/>
</dbReference>
<evidence type="ECO:0000313" key="5">
    <source>
        <dbReference type="Proteomes" id="UP000595197"/>
    </source>
</evidence>
<keyword evidence="5" id="KW-1185">Reference proteome</keyword>
<protein>
    <recommendedName>
        <fullName evidence="6">Heme peroxidase</fullName>
    </recommendedName>
</protein>
<organism evidence="4 5">
    <name type="scientific">Skermanella cutis</name>
    <dbReference type="NCBI Taxonomy" id="2775420"/>
    <lineage>
        <taxon>Bacteria</taxon>
        <taxon>Pseudomonadati</taxon>
        <taxon>Pseudomonadota</taxon>
        <taxon>Alphaproteobacteria</taxon>
        <taxon>Rhodospirillales</taxon>
        <taxon>Azospirillaceae</taxon>
        <taxon>Skermanella</taxon>
    </lineage>
</organism>
<dbReference type="SUPFAM" id="SSF48113">
    <property type="entry name" value="Heme-dependent peroxidases"/>
    <property type="match status" value="1"/>
</dbReference>
<accession>A0ABX7B2G4</accession>
<reference evidence="4" key="1">
    <citation type="submission" date="2021-02" db="EMBL/GenBank/DDBJ databases">
        <title>Skermanella TT6 skin isolate.</title>
        <authorList>
            <person name="Lee K."/>
            <person name="Ganzorig M."/>
        </authorList>
    </citation>
    <scope>NUCLEOTIDE SEQUENCE</scope>
    <source>
        <strain evidence="4">TT6</strain>
    </source>
</reference>
<name>A0ABX7B2G4_9PROT</name>
<evidence type="ECO:0000313" key="4">
    <source>
        <dbReference type="EMBL" id="QQP88361.1"/>
    </source>
</evidence>